<dbReference type="AlphaFoldDB" id="A0AAU6WA71"/>
<proteinExistence type="predicted"/>
<sequence>MPEDQWLEVGPGVFQRRYEPLDVSIGVVLGTTGATVVDTRNNPKEGQEILADVTQRFHLPVVAVINTHAHYDHTFGNQVFHDAGIAIYGHHLIPKHFQNYEAPHLKKVQEQPETEPDKEWGEVVLTAPSRLIDQECTLDLGGREIQLVPLSAGHTDTDLAIYVPDASVWFLGDIVEESGPPMFGSGAHPLGWPEVLKELLTRIEPSHTVIPGHGKPISREFVAEQQQLFGLLAKHIRHGYEQGTAPEQMSFPSVLRQLWPEDFLREATIDGYAQLGD</sequence>
<dbReference type="PANTHER" id="PTHR42951:SF4">
    <property type="entry name" value="ACYL-COENZYME A THIOESTERASE MBLAC2"/>
    <property type="match status" value="1"/>
</dbReference>
<dbReference type="InterPro" id="IPR036866">
    <property type="entry name" value="RibonucZ/Hydroxyglut_hydro"/>
</dbReference>
<keyword evidence="3" id="KW-1185">Reference proteome</keyword>
<evidence type="ECO:0000313" key="2">
    <source>
        <dbReference type="EMBL" id="XAO44861.1"/>
    </source>
</evidence>
<dbReference type="InterPro" id="IPR001279">
    <property type="entry name" value="Metallo-B-lactamas"/>
</dbReference>
<accession>A0AAU6WA71</accession>
<dbReference type="CDD" id="cd16282">
    <property type="entry name" value="metallo-hydrolase-like_MBL-fold"/>
    <property type="match status" value="1"/>
</dbReference>
<dbReference type="SMART" id="SM00849">
    <property type="entry name" value="Lactamase_B"/>
    <property type="match status" value="1"/>
</dbReference>
<organism evidence="2 3">
    <name type="scientific">Glutamicibacter ectropisis</name>
    <dbReference type="NCBI Taxonomy" id="3046593"/>
    <lineage>
        <taxon>Bacteria</taxon>
        <taxon>Bacillati</taxon>
        <taxon>Actinomycetota</taxon>
        <taxon>Actinomycetes</taxon>
        <taxon>Micrococcales</taxon>
        <taxon>Micrococcaceae</taxon>
        <taxon>Glutamicibacter</taxon>
    </lineage>
</organism>
<dbReference type="EMBL" id="CP125942">
    <property type="protein sequence ID" value="XAO44861.1"/>
    <property type="molecule type" value="Genomic_DNA"/>
</dbReference>
<dbReference type="Gene3D" id="3.60.15.10">
    <property type="entry name" value="Ribonuclease Z/Hydroxyacylglutathione hydrolase-like"/>
    <property type="match status" value="1"/>
</dbReference>
<dbReference type="Proteomes" id="UP001486888">
    <property type="component" value="Chromosome"/>
</dbReference>
<feature type="domain" description="Metallo-beta-lactamase" evidence="1">
    <location>
        <begin position="22"/>
        <end position="213"/>
    </location>
</feature>
<reference evidence="2 3" key="1">
    <citation type="submission" date="2023-05" db="EMBL/GenBank/DDBJ databases">
        <title>Glutamicibacter sp. B1, complete genome.</title>
        <authorList>
            <person name="Long Y.H."/>
            <person name="Fang T."/>
            <person name="Li X.Y."/>
        </authorList>
    </citation>
    <scope>NUCLEOTIDE SEQUENCE [LARGE SCALE GENOMIC DNA]</scope>
    <source>
        <strain evidence="2 3">B1</strain>
    </source>
</reference>
<evidence type="ECO:0000313" key="3">
    <source>
        <dbReference type="Proteomes" id="UP001486888"/>
    </source>
</evidence>
<dbReference type="KEGG" id="gey:QMQ05_10885"/>
<name>A0AAU6WA71_9MICC</name>
<dbReference type="Pfam" id="PF00753">
    <property type="entry name" value="Lactamase_B"/>
    <property type="match status" value="1"/>
</dbReference>
<dbReference type="RefSeq" id="WP_345469975.1">
    <property type="nucleotide sequence ID" value="NZ_CP125942.1"/>
</dbReference>
<dbReference type="SUPFAM" id="SSF56281">
    <property type="entry name" value="Metallo-hydrolase/oxidoreductase"/>
    <property type="match status" value="1"/>
</dbReference>
<protein>
    <submittedName>
        <fullName evidence="2">MBL fold metallo-hydrolase</fullName>
    </submittedName>
</protein>
<evidence type="ECO:0000259" key="1">
    <source>
        <dbReference type="SMART" id="SM00849"/>
    </source>
</evidence>
<dbReference type="InterPro" id="IPR050855">
    <property type="entry name" value="NDM-1-like"/>
</dbReference>
<gene>
    <name evidence="2" type="ORF">QMQ05_10885</name>
</gene>
<dbReference type="PANTHER" id="PTHR42951">
    <property type="entry name" value="METALLO-BETA-LACTAMASE DOMAIN-CONTAINING"/>
    <property type="match status" value="1"/>
</dbReference>